<comment type="function">
    <text evidence="1">Possible endonuclease which induces a single-strand cut and initiates DNA replication.</text>
</comment>
<evidence type="ECO:0000256" key="2">
    <source>
        <dbReference type="ARBA" id="ARBA00009260"/>
    </source>
</evidence>
<gene>
    <name evidence="8" type="ORF">PCE31107_02538</name>
</gene>
<keyword evidence="5" id="KW-0255">Endonuclease</keyword>
<dbReference type="InterPro" id="IPR008766">
    <property type="entry name" value="Replication_gene_A-like"/>
</dbReference>
<evidence type="ECO:0000256" key="5">
    <source>
        <dbReference type="ARBA" id="ARBA00022759"/>
    </source>
</evidence>
<keyword evidence="3" id="KW-0235">DNA replication</keyword>
<evidence type="ECO:0000259" key="7">
    <source>
        <dbReference type="Pfam" id="PF05840"/>
    </source>
</evidence>
<dbReference type="GO" id="GO:0016787">
    <property type="term" value="F:hydrolase activity"/>
    <property type="evidence" value="ECO:0007669"/>
    <property type="project" value="UniProtKB-KW"/>
</dbReference>
<protein>
    <submittedName>
        <fullName evidence="8">Bacteriophage replication protein</fullName>
    </submittedName>
</protein>
<dbReference type="EMBL" id="CABPRY010000004">
    <property type="protein sequence ID" value="VVE08777.1"/>
    <property type="molecule type" value="Genomic_DNA"/>
</dbReference>
<keyword evidence="4" id="KW-0540">Nuclease</keyword>
<feature type="domain" description="Replication gene A protein-like" evidence="7">
    <location>
        <begin position="102"/>
        <end position="388"/>
    </location>
</feature>
<comment type="similarity">
    <text evidence="2">Belongs to the phage GPA family.</text>
</comment>
<evidence type="ECO:0000256" key="1">
    <source>
        <dbReference type="ARBA" id="ARBA00003293"/>
    </source>
</evidence>
<accession>A0A5E4V921</accession>
<keyword evidence="6" id="KW-0378">Hydrolase</keyword>
<organism evidence="8 9">
    <name type="scientific">Pandoraea cepalis</name>
    <dbReference type="NCBI Taxonomy" id="2508294"/>
    <lineage>
        <taxon>Bacteria</taxon>
        <taxon>Pseudomonadati</taxon>
        <taxon>Pseudomonadota</taxon>
        <taxon>Betaproteobacteria</taxon>
        <taxon>Burkholderiales</taxon>
        <taxon>Burkholderiaceae</taxon>
        <taxon>Pandoraea</taxon>
    </lineage>
</organism>
<name>A0A5E4V921_9BURK</name>
<dbReference type="Pfam" id="PF05840">
    <property type="entry name" value="Phage_GPA"/>
    <property type="match status" value="1"/>
</dbReference>
<evidence type="ECO:0000256" key="4">
    <source>
        <dbReference type="ARBA" id="ARBA00022722"/>
    </source>
</evidence>
<sequence length="592" mass="67487">MAITRLSSDADWAAELISGMPPRFQKRAMAYWIDTRGGDATDNADSALRRRSNLALLDVKNKLGAVRLPMKASDADICARAQWMASTCSGMADAYHDAKALRAAMGRFVAYNHCTPPEPEYVDEHGVIQGVRDLAAIKRMSCEQWWRKRLRTLHIECVEAVAIMFGFVGKGRNVYISNESFERHQQQQKRNADMMENTVLRNELDQEYILAELAALGVANKRIRRAELMTRINGFEFIANDMGHIGMFFTITPPSRMHRWRTLADGRLVRNHRYDDTTPKEAHQYLCGVWKLIRTKLHNDGFQWYGVRAAQPHHDGSPHWHGVVFFPQTYDGTDAFEYLCAVIRHYALADSPDEPGAMEHRCDFKLIDKDKGTAAGYVLRYVVRATDGEGLDHDPFDQPGHIAAKRINAWASTWRIRLFQQVGGPPVGVWREMRRITEVPHDAPECLRVAHGAVNRLAPSEGEVQPASWRRYVEAMGGIFATRKDFRIRLHKEKTDRVGRYGDVLPPEVRGVESAGIVVNSVCHVWEVVRRKAREGFEAGIARPWTRVNNCTHAPEENDTENVERELSRHEFESTAPPFDAWLEYSQQFQPA</sequence>
<evidence type="ECO:0000313" key="8">
    <source>
        <dbReference type="EMBL" id="VVE08777.1"/>
    </source>
</evidence>
<evidence type="ECO:0000313" key="9">
    <source>
        <dbReference type="Proteomes" id="UP000396788"/>
    </source>
</evidence>
<dbReference type="Proteomes" id="UP000396788">
    <property type="component" value="Unassembled WGS sequence"/>
</dbReference>
<proteinExistence type="inferred from homology"/>
<reference evidence="8 9" key="1">
    <citation type="submission" date="2019-08" db="EMBL/GenBank/DDBJ databases">
        <authorList>
            <person name="Peeters C."/>
        </authorList>
    </citation>
    <scope>NUCLEOTIDE SEQUENCE [LARGE SCALE GENOMIC DNA]</scope>
    <source>
        <strain evidence="8 9">LMG 31107</strain>
    </source>
</reference>
<dbReference type="GO" id="GO:0004519">
    <property type="term" value="F:endonuclease activity"/>
    <property type="evidence" value="ECO:0007669"/>
    <property type="project" value="UniProtKB-KW"/>
</dbReference>
<evidence type="ECO:0000256" key="3">
    <source>
        <dbReference type="ARBA" id="ARBA00022705"/>
    </source>
</evidence>
<dbReference type="GO" id="GO:0006260">
    <property type="term" value="P:DNA replication"/>
    <property type="evidence" value="ECO:0007669"/>
    <property type="project" value="UniProtKB-KW"/>
</dbReference>
<evidence type="ECO:0000256" key="6">
    <source>
        <dbReference type="ARBA" id="ARBA00022801"/>
    </source>
</evidence>
<dbReference type="AlphaFoldDB" id="A0A5E4V921"/>